<evidence type="ECO:0008006" key="3">
    <source>
        <dbReference type="Google" id="ProtNLM"/>
    </source>
</evidence>
<gene>
    <name evidence="1" type="ORF">GLOIN_2v1477115</name>
</gene>
<name>A0A2P4Q6B7_RHIID</name>
<comment type="caution">
    <text evidence="1">The sequence shown here is derived from an EMBL/GenBank/DDBJ whole genome shotgun (WGS) entry which is preliminary data.</text>
</comment>
<sequence length="656" mass="76608">MLNQTSKKVLCTCLKCRQNDTEGVGCLISKSTRTRHRKQEKKTAEINSTLSSTTSSLSISDILSSSESESSILMDQDENIDFLHSNASEANIISTSFDRPEENGLNESSSLLDNMENLSSGRDDCFFNIDESDLEQELSPNVIDELSELSESSADNSDGIDCYDRLKNETFLLHAHILSWSGDTPGLTKLMQLTGHNSYKGCLFCDIRGIYLNHVYFPTKPPMEKENEYERYDPENLPLRTHRQFKDLIFQLNQANSKRERKELETEFGIKGRSILFNLKAIHFPNSFPIYLMHFIYENIAYYMFKLWTGTFFNDNSDQNIGDYILSQSEWKIIGEEMHQARKEFPTCFGRPPRNIVLYHKGYKAKEWAAWITMYSLPLLKGRMPQKHYKGWAKFVNAVRLCQKLSLTSQDINDIRFLFQPFYDYYEKEYYQSLEEWLSTMKLCFHNLLHIADSIENTAIFPLQEVKHNSNNLAYSQPDSEEVLRSPSKRHNLRQSELKKIKEHFSTTHNVRGRKLMSFSSFGMKYGRLQTKKGHQIGSKWARQNQDWAHNNYSVLVIMEVDRWSSFPQKTPEFVLKKFYGQVEYYLAYEFDKVTYMLAYIHWTADVREDSAGLISFQKFGAHEFIDAFAIDHCVGFFQIKTTYYVIDKDVDYTDE</sequence>
<dbReference type="VEuPathDB" id="FungiDB:RhiirFUN_020632"/>
<reference evidence="1 2" key="2">
    <citation type="journal article" date="2018" name="New Phytol.">
        <title>High intraspecific genome diversity in the model arbuscular mycorrhizal symbiont Rhizophagus irregularis.</title>
        <authorList>
            <person name="Chen E.C.H."/>
            <person name="Morin E."/>
            <person name="Beaudet D."/>
            <person name="Noel J."/>
            <person name="Yildirir G."/>
            <person name="Ndikumana S."/>
            <person name="Charron P."/>
            <person name="St-Onge C."/>
            <person name="Giorgi J."/>
            <person name="Kruger M."/>
            <person name="Marton T."/>
            <person name="Ropars J."/>
            <person name="Grigoriev I.V."/>
            <person name="Hainaut M."/>
            <person name="Henrissat B."/>
            <person name="Roux C."/>
            <person name="Martin F."/>
            <person name="Corradi N."/>
        </authorList>
    </citation>
    <scope>NUCLEOTIDE SEQUENCE [LARGE SCALE GENOMIC DNA]</scope>
    <source>
        <strain evidence="1 2">DAOM 197198</strain>
    </source>
</reference>
<reference evidence="1 2" key="1">
    <citation type="journal article" date="2013" name="Proc. Natl. Acad. Sci. U.S.A.">
        <title>Genome of an arbuscular mycorrhizal fungus provides insight into the oldest plant symbiosis.</title>
        <authorList>
            <person name="Tisserant E."/>
            <person name="Malbreil M."/>
            <person name="Kuo A."/>
            <person name="Kohler A."/>
            <person name="Symeonidi A."/>
            <person name="Balestrini R."/>
            <person name="Charron P."/>
            <person name="Duensing N."/>
            <person name="Frei Dit Frey N."/>
            <person name="Gianinazzi-Pearson V."/>
            <person name="Gilbert L.B."/>
            <person name="Handa Y."/>
            <person name="Herr J.R."/>
            <person name="Hijri M."/>
            <person name="Koul R."/>
            <person name="Kawaguchi M."/>
            <person name="Krajinski F."/>
            <person name="Lammers P.J."/>
            <person name="Masclaux F.G."/>
            <person name="Murat C."/>
            <person name="Morin E."/>
            <person name="Ndikumana S."/>
            <person name="Pagni M."/>
            <person name="Petitpierre D."/>
            <person name="Requena N."/>
            <person name="Rosikiewicz P."/>
            <person name="Riley R."/>
            <person name="Saito K."/>
            <person name="San Clemente H."/>
            <person name="Shapiro H."/>
            <person name="van Tuinen D."/>
            <person name="Becard G."/>
            <person name="Bonfante P."/>
            <person name="Paszkowski U."/>
            <person name="Shachar-Hill Y.Y."/>
            <person name="Tuskan G.A."/>
            <person name="Young P.W."/>
            <person name="Sanders I.R."/>
            <person name="Henrissat B."/>
            <person name="Rensing S.A."/>
            <person name="Grigoriev I.V."/>
            <person name="Corradi N."/>
            <person name="Roux C."/>
            <person name="Martin F."/>
        </authorList>
    </citation>
    <scope>NUCLEOTIDE SEQUENCE [LARGE SCALE GENOMIC DNA]</scope>
    <source>
        <strain evidence="1 2">DAOM 197198</strain>
    </source>
</reference>
<organism evidence="1 2">
    <name type="scientific">Rhizophagus irregularis (strain DAOM 181602 / DAOM 197198 / MUCL 43194)</name>
    <name type="common">Arbuscular mycorrhizal fungus</name>
    <name type="synonym">Glomus intraradices</name>
    <dbReference type="NCBI Taxonomy" id="747089"/>
    <lineage>
        <taxon>Eukaryota</taxon>
        <taxon>Fungi</taxon>
        <taxon>Fungi incertae sedis</taxon>
        <taxon>Mucoromycota</taxon>
        <taxon>Glomeromycotina</taxon>
        <taxon>Glomeromycetes</taxon>
        <taxon>Glomerales</taxon>
        <taxon>Glomeraceae</taxon>
        <taxon>Rhizophagus</taxon>
    </lineage>
</organism>
<keyword evidence="2" id="KW-1185">Reference proteome</keyword>
<dbReference type="PANTHER" id="PTHR46579:SF1">
    <property type="entry name" value="F5_8 TYPE C DOMAIN-CONTAINING PROTEIN"/>
    <property type="match status" value="1"/>
</dbReference>
<protein>
    <recommendedName>
        <fullName evidence="3">Transposase domain-containing protein</fullName>
    </recommendedName>
</protein>
<evidence type="ECO:0000313" key="1">
    <source>
        <dbReference type="EMBL" id="POG73191.1"/>
    </source>
</evidence>
<dbReference type="AlphaFoldDB" id="A0A2P4Q6B7"/>
<dbReference type="PANTHER" id="PTHR46579">
    <property type="entry name" value="F5/8 TYPE C DOMAIN-CONTAINING PROTEIN-RELATED"/>
    <property type="match status" value="1"/>
</dbReference>
<dbReference type="EMBL" id="AUPC02000086">
    <property type="protein sequence ID" value="POG73191.1"/>
    <property type="molecule type" value="Genomic_DNA"/>
</dbReference>
<evidence type="ECO:0000313" key="2">
    <source>
        <dbReference type="Proteomes" id="UP000018888"/>
    </source>
</evidence>
<proteinExistence type="predicted"/>
<dbReference type="VEuPathDB" id="FungiDB:RhiirFUN_020687"/>
<accession>A0A2P4Q6B7</accession>
<dbReference type="Proteomes" id="UP000018888">
    <property type="component" value="Unassembled WGS sequence"/>
</dbReference>